<sequence length="299" mass="35024">MDLIGDGYTGHKEELTINGFLIYFTKMQTFEKVVIYKEVEEEWLQFHFQLAGRTKTIVADDVKEIIIKPNTFTIIYEKLGDCAIHFPKNCNYESFGFVIQPEYFLNSFLKDFEELQSLKTVIETNSEYFLDQEYALLDSKTRKIINDIKHNPFMGNLKEVFIEAKLIDLIFHSIPLLREKTKNSIQFTDASKQKIIEAKEYILKNQHKRLSIKEIANAVGLNQYFLKTKFKDAFGKSVVDFCIELKLERAYNEIQNTDNKITFIAYEVGYSSLGNFSNAFYKKYKIRPSSLRKKPHSNI</sequence>
<name>A0A316L3Q1_9FLAO</name>
<accession>A0A316L3Q1</accession>
<organism evidence="4 5">
    <name type="scientific">Flagellimonas aquimarina</name>
    <dbReference type="NCBI Taxonomy" id="2201895"/>
    <lineage>
        <taxon>Bacteria</taxon>
        <taxon>Pseudomonadati</taxon>
        <taxon>Bacteroidota</taxon>
        <taxon>Flavobacteriia</taxon>
        <taxon>Flavobacteriales</taxon>
        <taxon>Flavobacteriaceae</taxon>
        <taxon>Flagellimonas</taxon>
    </lineage>
</organism>
<dbReference type="PANTHER" id="PTHR47893:SF1">
    <property type="entry name" value="REGULATORY PROTEIN PCHR"/>
    <property type="match status" value="1"/>
</dbReference>
<dbReference type="Pfam" id="PF12833">
    <property type="entry name" value="HTH_18"/>
    <property type="match status" value="1"/>
</dbReference>
<dbReference type="InterPro" id="IPR053142">
    <property type="entry name" value="PchR_regulatory_protein"/>
</dbReference>
<comment type="caution">
    <text evidence="4">The sequence shown here is derived from an EMBL/GenBank/DDBJ whole genome shotgun (WGS) entry which is preliminary data.</text>
</comment>
<dbReference type="GO" id="GO:0003700">
    <property type="term" value="F:DNA-binding transcription factor activity"/>
    <property type="evidence" value="ECO:0007669"/>
    <property type="project" value="InterPro"/>
</dbReference>
<feature type="domain" description="HTH araC/xylS-type" evidence="3">
    <location>
        <begin position="196"/>
        <end position="294"/>
    </location>
</feature>
<gene>
    <name evidence="4" type="ORF">DKG77_11535</name>
</gene>
<dbReference type="SMART" id="SM00342">
    <property type="entry name" value="HTH_ARAC"/>
    <property type="match status" value="1"/>
</dbReference>
<evidence type="ECO:0000313" key="5">
    <source>
        <dbReference type="Proteomes" id="UP000245762"/>
    </source>
</evidence>
<dbReference type="Gene3D" id="1.10.10.60">
    <property type="entry name" value="Homeodomain-like"/>
    <property type="match status" value="1"/>
</dbReference>
<protein>
    <recommendedName>
        <fullName evidence="3">HTH araC/xylS-type domain-containing protein</fullName>
    </recommendedName>
</protein>
<dbReference type="OrthoDB" id="799767at2"/>
<evidence type="ECO:0000256" key="1">
    <source>
        <dbReference type="ARBA" id="ARBA00023015"/>
    </source>
</evidence>
<dbReference type="PANTHER" id="PTHR47893">
    <property type="entry name" value="REGULATORY PROTEIN PCHR"/>
    <property type="match status" value="1"/>
</dbReference>
<dbReference type="AlphaFoldDB" id="A0A316L3Q1"/>
<dbReference type="SUPFAM" id="SSF46689">
    <property type="entry name" value="Homeodomain-like"/>
    <property type="match status" value="2"/>
</dbReference>
<reference evidence="4 5" key="1">
    <citation type="submission" date="2018-05" db="EMBL/GenBank/DDBJ databases">
        <title>Complete genome sequence of Flagellimonas aquimarina ECD12 isolated from seaweed Ecklonia cava.</title>
        <authorList>
            <person name="Choi S."/>
            <person name="Seong C."/>
        </authorList>
    </citation>
    <scope>NUCLEOTIDE SEQUENCE [LARGE SCALE GENOMIC DNA]</scope>
    <source>
        <strain evidence="4 5">ECD12</strain>
    </source>
</reference>
<proteinExistence type="predicted"/>
<dbReference type="PROSITE" id="PS01124">
    <property type="entry name" value="HTH_ARAC_FAMILY_2"/>
    <property type="match status" value="1"/>
</dbReference>
<keyword evidence="5" id="KW-1185">Reference proteome</keyword>
<dbReference type="RefSeq" id="WP_109663133.1">
    <property type="nucleotide sequence ID" value="NZ_QGEG01000002.1"/>
</dbReference>
<keyword evidence="2" id="KW-0804">Transcription</keyword>
<evidence type="ECO:0000256" key="2">
    <source>
        <dbReference type="ARBA" id="ARBA00023163"/>
    </source>
</evidence>
<dbReference type="EMBL" id="QGEG01000002">
    <property type="protein sequence ID" value="PWL38863.1"/>
    <property type="molecule type" value="Genomic_DNA"/>
</dbReference>
<dbReference type="InterPro" id="IPR009057">
    <property type="entry name" value="Homeodomain-like_sf"/>
</dbReference>
<keyword evidence="1" id="KW-0805">Transcription regulation</keyword>
<evidence type="ECO:0000259" key="3">
    <source>
        <dbReference type="PROSITE" id="PS01124"/>
    </source>
</evidence>
<dbReference type="InterPro" id="IPR018060">
    <property type="entry name" value="HTH_AraC"/>
</dbReference>
<dbReference type="Proteomes" id="UP000245762">
    <property type="component" value="Unassembled WGS sequence"/>
</dbReference>
<evidence type="ECO:0000313" key="4">
    <source>
        <dbReference type="EMBL" id="PWL38863.1"/>
    </source>
</evidence>
<dbReference type="GO" id="GO:0043565">
    <property type="term" value="F:sequence-specific DNA binding"/>
    <property type="evidence" value="ECO:0007669"/>
    <property type="project" value="InterPro"/>
</dbReference>